<feature type="region of interest" description="Disordered" evidence="1">
    <location>
        <begin position="156"/>
        <end position="178"/>
    </location>
</feature>
<dbReference type="HOGENOM" id="CLU_1336630_0_0_0"/>
<dbReference type="KEGG" id="rba:RB10097"/>
<organism evidence="2 3">
    <name type="scientific">Rhodopirellula baltica (strain DSM 10527 / NCIMB 13988 / SH1)</name>
    <dbReference type="NCBI Taxonomy" id="243090"/>
    <lineage>
        <taxon>Bacteria</taxon>
        <taxon>Pseudomonadati</taxon>
        <taxon>Planctomycetota</taxon>
        <taxon>Planctomycetia</taxon>
        <taxon>Pirellulales</taxon>
        <taxon>Pirellulaceae</taxon>
        <taxon>Rhodopirellula</taxon>
    </lineage>
</organism>
<feature type="region of interest" description="Disordered" evidence="1">
    <location>
        <begin position="94"/>
        <end position="117"/>
    </location>
</feature>
<protein>
    <submittedName>
        <fullName evidence="2">Uncharacterized protein</fullName>
    </submittedName>
</protein>
<dbReference type="InParanoid" id="Q7UKK9"/>
<name>Q7UKK9_RHOBA</name>
<dbReference type="EnsemblBacteria" id="CAD76624">
    <property type="protein sequence ID" value="CAD76624"/>
    <property type="gene ID" value="RB10097"/>
</dbReference>
<gene>
    <name evidence="2" type="ordered locus">RB10097</name>
</gene>
<evidence type="ECO:0000313" key="2">
    <source>
        <dbReference type="EMBL" id="CAD76624.1"/>
    </source>
</evidence>
<dbReference type="AlphaFoldDB" id="Q7UKK9"/>
<accession>Q7UKK9</accession>
<sequence>MVTCCRFANDQSARGWINVIEQMLVDVIEVIVDRAGDLPVRVTQVEFVFGDVDANDPLVAGSRKSCFVDADGCCFAIHLSNPCLVNAVWLRSRPGDRSGKRTRLRPSSPSYWRTPNKGSKAICKRATISAERLPNGRHSESTDKQLKLSNSDILGRATPFRRTRGRGPSMENGADCPPPEISLNARFPTPPAAQARFSRVLALHLKSA</sequence>
<keyword evidence="3" id="KW-1185">Reference proteome</keyword>
<dbReference type="AntiFam" id="ANF00252">
    <property type="entry name" value="Shadow ORF (formerly DUF1590)"/>
</dbReference>
<evidence type="ECO:0000313" key="3">
    <source>
        <dbReference type="Proteomes" id="UP000001025"/>
    </source>
</evidence>
<dbReference type="EMBL" id="BX294150">
    <property type="protein sequence ID" value="CAD76624.1"/>
    <property type="molecule type" value="Genomic_DNA"/>
</dbReference>
<dbReference type="STRING" id="243090.RB10097"/>
<reference evidence="2 3" key="1">
    <citation type="journal article" date="2003" name="Proc. Natl. Acad. Sci. U.S.A.">
        <title>Complete genome sequence of the marine planctomycete Pirellula sp. strain 1.</title>
        <authorList>
            <person name="Gloeckner F.O."/>
            <person name="Kube M."/>
            <person name="Bauer M."/>
            <person name="Teeling H."/>
            <person name="Lombardot T."/>
            <person name="Ludwig W."/>
            <person name="Gade D."/>
            <person name="Beck A."/>
            <person name="Borzym K."/>
            <person name="Heitmann K."/>
            <person name="Rabus R."/>
            <person name="Schlesner H."/>
            <person name="Amann R."/>
            <person name="Reinhardt R."/>
        </authorList>
    </citation>
    <scope>NUCLEOTIDE SEQUENCE [LARGE SCALE GENOMIC DNA]</scope>
    <source>
        <strain evidence="3">DSM 10527 / NCIMB 13988 / SH1</strain>
    </source>
</reference>
<dbReference type="Proteomes" id="UP000001025">
    <property type="component" value="Chromosome"/>
</dbReference>
<proteinExistence type="predicted"/>
<feature type="compositionally biased region" description="Polar residues" evidence="1">
    <location>
        <begin position="105"/>
        <end position="117"/>
    </location>
</feature>
<evidence type="ECO:0000256" key="1">
    <source>
        <dbReference type="SAM" id="MobiDB-lite"/>
    </source>
</evidence>